<sequence>MKAMILAAGLGKRLSPLTQQTPKPLLKVGKNSLIVDQLNKLAAIGIDDFVVNVSYLGQQLKDELAQHSQSFNIHVIEEPFPYGTGGGLINAMETLGDAPFILCNADIFSEIDYAHLLMETSHAHLIGVPNPPHNPEGDFSIENETVIIQTGRNDLTWSGLSVLHPKIMQGYIDHQKPFDIWNTILKPLILESKVTGYTDSALWIDVGTIERLELARRSLKEEN</sequence>
<evidence type="ECO:0000313" key="2">
    <source>
        <dbReference type="EMBL" id="KRO41406.1"/>
    </source>
</evidence>
<gene>
    <name evidence="2" type="ORF">ABR63_06720</name>
</gene>
<dbReference type="PANTHER" id="PTHR22572">
    <property type="entry name" value="SUGAR-1-PHOSPHATE GUANYL TRANSFERASE"/>
    <property type="match status" value="1"/>
</dbReference>
<dbReference type="SUPFAM" id="SSF53448">
    <property type="entry name" value="Nucleotide-diphospho-sugar transferases"/>
    <property type="match status" value="1"/>
</dbReference>
<dbReference type="Gene3D" id="3.90.550.10">
    <property type="entry name" value="Spore Coat Polysaccharide Biosynthesis Protein SpsA, Chain A"/>
    <property type="match status" value="1"/>
</dbReference>
<dbReference type="InterPro" id="IPR029044">
    <property type="entry name" value="Nucleotide-diphossugar_trans"/>
</dbReference>
<dbReference type="Pfam" id="PF00483">
    <property type="entry name" value="NTP_transferase"/>
    <property type="match status" value="1"/>
</dbReference>
<dbReference type="CDD" id="cd06422">
    <property type="entry name" value="NTP_transferase_like_1"/>
    <property type="match status" value="1"/>
</dbReference>
<accession>A0A0R2PTZ9</accession>
<reference evidence="3" key="1">
    <citation type="submission" date="2015-10" db="EMBL/GenBank/DDBJ databases">
        <title>Metagenome-Assembled Genomes uncover a global brackish microbiome.</title>
        <authorList>
            <person name="Hugerth L.W."/>
            <person name="Larsson J."/>
            <person name="Alneberg J."/>
            <person name="Lindh M.V."/>
            <person name="Legrand C."/>
            <person name="Pinhassi J."/>
            <person name="Andersson A."/>
        </authorList>
    </citation>
    <scope>NUCLEOTIDE SEQUENCE [LARGE SCALE GENOMIC DNA]</scope>
</reference>
<evidence type="ECO:0000313" key="3">
    <source>
        <dbReference type="Proteomes" id="UP000050874"/>
    </source>
</evidence>
<proteinExistence type="predicted"/>
<dbReference type="EMBL" id="LIAV01000002">
    <property type="protein sequence ID" value="KRO41406.1"/>
    <property type="molecule type" value="Genomic_DNA"/>
</dbReference>
<comment type="caution">
    <text evidence="2">The sequence shown here is derived from an EMBL/GenBank/DDBJ whole genome shotgun (WGS) entry which is preliminary data.</text>
</comment>
<dbReference type="InterPro" id="IPR005835">
    <property type="entry name" value="NTP_transferase_dom"/>
</dbReference>
<dbReference type="InterPro" id="IPR050486">
    <property type="entry name" value="Mannose-1P_guanyltransferase"/>
</dbReference>
<dbReference type="AlphaFoldDB" id="A0A0R2PTZ9"/>
<name>A0A0R2PTZ9_9GAMM</name>
<protein>
    <recommendedName>
        <fullName evidence="1">Nucleotidyl transferase domain-containing protein</fullName>
    </recommendedName>
</protein>
<dbReference type="Proteomes" id="UP000050874">
    <property type="component" value="Unassembled WGS sequence"/>
</dbReference>
<evidence type="ECO:0000259" key="1">
    <source>
        <dbReference type="Pfam" id="PF00483"/>
    </source>
</evidence>
<feature type="domain" description="Nucleotidyl transferase" evidence="1">
    <location>
        <begin position="2"/>
        <end position="119"/>
    </location>
</feature>
<organism evidence="2 3">
    <name type="scientific">SAR86 cluster bacterium BACL1 MAG-120920-bin57</name>
    <dbReference type="NCBI Taxonomy" id="1655571"/>
    <lineage>
        <taxon>Bacteria</taxon>
        <taxon>Pseudomonadati</taxon>
        <taxon>Pseudomonadota</taxon>
        <taxon>Gammaproteobacteria</taxon>
        <taxon>SAR86 cluster</taxon>
    </lineage>
</organism>